<reference evidence="5" key="2">
    <citation type="journal article" date="2020" name="mSystems">
        <title>Genome- and Community-Level Interaction Insights into Carbon Utilization and Element Cycling Functions of Hydrothermarchaeota in Hydrothermal Sediment.</title>
        <authorList>
            <person name="Zhou Z."/>
            <person name="Liu Y."/>
            <person name="Xu W."/>
            <person name="Pan J."/>
            <person name="Luo Z.H."/>
            <person name="Li M."/>
        </authorList>
    </citation>
    <scope>NUCLEOTIDE SEQUENCE [LARGE SCALE GENOMIC DNA]</scope>
    <source>
        <strain evidence="5">HyVt-386</strain>
    </source>
</reference>
<dbReference type="PRINTS" id="PR01272">
    <property type="entry name" value="ACUCPROTEIN"/>
</dbReference>
<dbReference type="PANTHER" id="PTHR10625:SF10">
    <property type="entry name" value="HISTONE DEACETYLASE HDAC1"/>
    <property type="match status" value="1"/>
</dbReference>
<dbReference type="CDD" id="cd09994">
    <property type="entry name" value="HDAC_AcuC_like"/>
    <property type="match status" value="1"/>
</dbReference>
<evidence type="ECO:0000313" key="6">
    <source>
        <dbReference type="EMBL" id="OFV66039.1"/>
    </source>
</evidence>
<dbReference type="PRINTS" id="PR01270">
    <property type="entry name" value="HDASUPER"/>
</dbReference>
<protein>
    <recommendedName>
        <fullName evidence="2">Acetoin utilization protein AcuC</fullName>
    </recommendedName>
</protein>
<dbReference type="PANTHER" id="PTHR10625">
    <property type="entry name" value="HISTONE DEACETYLASE HDAC1-RELATED"/>
    <property type="match status" value="1"/>
</dbReference>
<evidence type="ECO:0000256" key="2">
    <source>
        <dbReference type="ARBA" id="ARBA00020218"/>
    </source>
</evidence>
<evidence type="ECO:0000259" key="4">
    <source>
        <dbReference type="Pfam" id="PF00850"/>
    </source>
</evidence>
<name>A0A1F2P420_9EURY</name>
<accession>A0A1F2P420</accession>
<dbReference type="Pfam" id="PF00850">
    <property type="entry name" value="Hist_deacetyl"/>
    <property type="match status" value="1"/>
</dbReference>
<dbReference type="UniPathway" id="UPA00040"/>
<comment type="caution">
    <text evidence="6">The sequence shown here is derived from an EMBL/GenBank/DDBJ whole genome shotgun (WGS) entry which is preliminary data.</text>
</comment>
<keyword evidence="3" id="KW-0006">Acetoin catabolism</keyword>
<evidence type="ECO:0000256" key="3">
    <source>
        <dbReference type="ARBA" id="ARBA00022627"/>
    </source>
</evidence>
<gene>
    <name evidence="5" type="ORF">ENI32_00880</name>
    <name evidence="6" type="ORF">SBU_000976</name>
</gene>
<dbReference type="PATRIC" id="fig|1839936.3.peg.985"/>
<dbReference type="GO" id="GO:0045150">
    <property type="term" value="P:acetoin catabolic process"/>
    <property type="evidence" value="ECO:0007669"/>
    <property type="project" value="UniProtKB-UniPathway"/>
</dbReference>
<evidence type="ECO:0000313" key="5">
    <source>
        <dbReference type="EMBL" id="HEC56432.1"/>
    </source>
</evidence>
<dbReference type="InterPro" id="IPR023801">
    <property type="entry name" value="His_deacetylse_dom"/>
</dbReference>
<dbReference type="AlphaFoldDB" id="A0A1F2P420"/>
<dbReference type="Proteomes" id="UP000885936">
    <property type="component" value="Unassembled WGS sequence"/>
</dbReference>
<dbReference type="GO" id="GO:0004407">
    <property type="term" value="F:histone deacetylase activity"/>
    <property type="evidence" value="ECO:0007669"/>
    <property type="project" value="TreeGrafter"/>
</dbReference>
<dbReference type="Gene3D" id="3.40.800.20">
    <property type="entry name" value="Histone deacetylase domain"/>
    <property type="match status" value="1"/>
</dbReference>
<feature type="domain" description="Histone deacetylase" evidence="4">
    <location>
        <begin position="22"/>
        <end position="320"/>
    </location>
</feature>
<dbReference type="SUPFAM" id="SSF52768">
    <property type="entry name" value="Arginase/deacetylase"/>
    <property type="match status" value="1"/>
</dbReference>
<keyword evidence="7" id="KW-1185">Reference proteome</keyword>
<dbReference type="EMBL" id="LYOR01000004">
    <property type="protein sequence ID" value="OFV66039.1"/>
    <property type="molecule type" value="Genomic_DNA"/>
</dbReference>
<organism evidence="6 7">
    <name type="scientific">Candidatus Syntropharchaeum butanivorans</name>
    <dbReference type="NCBI Taxonomy" id="1839936"/>
    <lineage>
        <taxon>Archaea</taxon>
        <taxon>Methanobacteriati</taxon>
        <taxon>Methanobacteriota</taxon>
        <taxon>Stenosarchaea group</taxon>
        <taxon>Methanomicrobia</taxon>
        <taxon>Methanosarcinales</taxon>
        <taxon>ANME-2 cluster</taxon>
        <taxon>Candidatus Syntropharchaeum</taxon>
    </lineage>
</organism>
<proteinExistence type="predicted"/>
<dbReference type="Proteomes" id="UP000185779">
    <property type="component" value="Unassembled WGS sequence"/>
</dbReference>
<dbReference type="InterPro" id="IPR003085">
    <property type="entry name" value="AcuC"/>
</dbReference>
<dbReference type="InterPro" id="IPR000286">
    <property type="entry name" value="HDACs"/>
</dbReference>
<dbReference type="InterPro" id="IPR023696">
    <property type="entry name" value="Ureohydrolase_dom_sf"/>
</dbReference>
<dbReference type="STRING" id="1839936.SBU_000976"/>
<dbReference type="EMBL" id="DRIE01000012">
    <property type="protein sequence ID" value="HEC56432.1"/>
    <property type="molecule type" value="Genomic_DNA"/>
</dbReference>
<sequence length="385" mass="43156">MDNRVAFIYSDAFLGYDFGKSHPLNPIRLLLTFRLIKDLGLLEREDVTLLEPEYATREDLLRVHTPEFIDAVKSAGEGKLPRSPFIFTEFGLGYGDNPIFEGMYEASSLYVGASLKAARLIVEGDARRAFNISGGLHHATASRASGFCIFNDPAIAISYLKEHFERVMYIDIDAHHGDGVQWIFYDDPSVLTVSFHESGRYLFPGTGEIDEIGEGKGKGYAVNIPLPRGTSDPAYLYAFGEIVPELAEVFEPGIVVTQLGADTHFLDPLTDLSLTTRAYSEIGKMLDEITQKLCDGRWLALGGGGYDMTVVPRAWSIHFARMVGLNPDYSIPEDWMRFCENTIHRRPPRELLDSETPGEDPSILEEVRGVVEDVKRYHRAFFSDR</sequence>
<reference evidence="6 7" key="1">
    <citation type="submission" date="2016-05" db="EMBL/GenBank/DDBJ databases">
        <title>Microbial consortia oxidize butane by reversing methanogenesis.</title>
        <authorList>
            <person name="Laso-Perez R."/>
            <person name="Richter M."/>
            <person name="Wegener G."/>
            <person name="Musat F."/>
        </authorList>
    </citation>
    <scope>NUCLEOTIDE SEQUENCE [LARGE SCALE GENOMIC DNA]</scope>
    <source>
        <strain evidence="6">BOX1</strain>
    </source>
</reference>
<evidence type="ECO:0000256" key="1">
    <source>
        <dbReference type="ARBA" id="ARBA00005101"/>
    </source>
</evidence>
<dbReference type="GO" id="GO:0040029">
    <property type="term" value="P:epigenetic regulation of gene expression"/>
    <property type="evidence" value="ECO:0007669"/>
    <property type="project" value="TreeGrafter"/>
</dbReference>
<evidence type="ECO:0000313" key="7">
    <source>
        <dbReference type="Proteomes" id="UP000185779"/>
    </source>
</evidence>
<comment type="pathway">
    <text evidence="1">Ketone degradation; acetoin degradation.</text>
</comment>
<dbReference type="InterPro" id="IPR037138">
    <property type="entry name" value="His_deacetylse_dom_sf"/>
</dbReference>